<evidence type="ECO:0000256" key="1">
    <source>
        <dbReference type="ARBA" id="ARBA00022658"/>
    </source>
</evidence>
<dbReference type="FunFam" id="1.10.840.10:FF:000005">
    <property type="entry name" value="Ral guanine nucleotide dissociation stimulator isoform 1"/>
    <property type="match status" value="1"/>
</dbReference>
<evidence type="ECO:0008006" key="9">
    <source>
        <dbReference type="Google" id="ProtNLM"/>
    </source>
</evidence>
<evidence type="ECO:0000259" key="5">
    <source>
        <dbReference type="PROSITE" id="PS50200"/>
    </source>
</evidence>
<dbReference type="Pfam" id="PF00617">
    <property type="entry name" value="RasGEF"/>
    <property type="match status" value="1"/>
</dbReference>
<dbReference type="PROSITE" id="PS50200">
    <property type="entry name" value="RA"/>
    <property type="match status" value="1"/>
</dbReference>
<dbReference type="InterPro" id="IPR019804">
    <property type="entry name" value="Ras_G-nucl-exch_fac_CS"/>
</dbReference>
<dbReference type="InterPro" id="IPR008937">
    <property type="entry name" value="Ras-like_GEF"/>
</dbReference>
<evidence type="ECO:0000256" key="3">
    <source>
        <dbReference type="SAM" id="MobiDB-lite"/>
    </source>
</evidence>
<evidence type="ECO:0000256" key="2">
    <source>
        <dbReference type="PROSITE-ProRule" id="PRU00168"/>
    </source>
</evidence>
<dbReference type="Gene3D" id="3.10.20.90">
    <property type="entry name" value="Phosphatidylinositol 3-kinase Catalytic Subunit, Chain A, domain 1"/>
    <property type="match status" value="1"/>
</dbReference>
<feature type="region of interest" description="Disordered" evidence="3">
    <location>
        <begin position="673"/>
        <end position="709"/>
    </location>
</feature>
<feature type="domain" description="N-terminal Ras-GEF" evidence="6">
    <location>
        <begin position="128"/>
        <end position="258"/>
    </location>
</feature>
<dbReference type="Proteomes" id="UP001591681">
    <property type="component" value="Unassembled WGS sequence"/>
</dbReference>
<dbReference type="Pfam" id="PF00788">
    <property type="entry name" value="RA"/>
    <property type="match status" value="1"/>
</dbReference>
<keyword evidence="8" id="KW-1185">Reference proteome</keyword>
<organism evidence="7 8">
    <name type="scientific">Coilia grayii</name>
    <name type="common">Gray's grenadier anchovy</name>
    <dbReference type="NCBI Taxonomy" id="363190"/>
    <lineage>
        <taxon>Eukaryota</taxon>
        <taxon>Metazoa</taxon>
        <taxon>Chordata</taxon>
        <taxon>Craniata</taxon>
        <taxon>Vertebrata</taxon>
        <taxon>Euteleostomi</taxon>
        <taxon>Actinopterygii</taxon>
        <taxon>Neopterygii</taxon>
        <taxon>Teleostei</taxon>
        <taxon>Clupei</taxon>
        <taxon>Clupeiformes</taxon>
        <taxon>Clupeoidei</taxon>
        <taxon>Engraulidae</taxon>
        <taxon>Coilinae</taxon>
        <taxon>Coilia</taxon>
    </lineage>
</organism>
<proteinExistence type="predicted"/>
<evidence type="ECO:0000259" key="6">
    <source>
        <dbReference type="PROSITE" id="PS50212"/>
    </source>
</evidence>
<dbReference type="InterPro" id="IPR000651">
    <property type="entry name" value="Ras-like_Gua-exchang_fac_N"/>
</dbReference>
<name>A0ABD1JYP9_9TELE</name>
<dbReference type="CDD" id="cd00155">
    <property type="entry name" value="RasGEF"/>
    <property type="match status" value="1"/>
</dbReference>
<feature type="region of interest" description="Disordered" evidence="3">
    <location>
        <begin position="579"/>
        <end position="661"/>
    </location>
</feature>
<feature type="domain" description="Ras-associating" evidence="5">
    <location>
        <begin position="732"/>
        <end position="796"/>
    </location>
</feature>
<dbReference type="PANTHER" id="PTHR23113">
    <property type="entry name" value="GUANINE NUCLEOTIDE EXCHANGE FACTOR"/>
    <property type="match status" value="1"/>
</dbReference>
<dbReference type="InterPro" id="IPR036964">
    <property type="entry name" value="RASGEF_cat_dom_sf"/>
</dbReference>
<feature type="domain" description="Ras-GEF" evidence="4">
    <location>
        <begin position="299"/>
        <end position="564"/>
    </location>
</feature>
<gene>
    <name evidence="7" type="ORF">ACEWY4_011806</name>
</gene>
<protein>
    <recommendedName>
        <fullName evidence="9">Ral guanine nucleotide dissociation stimulator</fullName>
    </recommendedName>
</protein>
<dbReference type="CDD" id="cd06224">
    <property type="entry name" value="REM"/>
    <property type="match status" value="1"/>
</dbReference>
<sequence length="832" mass="93867">MASDLIRYPQQDMTDSCRHEGNTFFHCKRIPPTRVSYPLLEIEIKQTPYTRPQFTGIAHDRRQRADSCSPCVFVCLQNSTQEIGEEVEDGAVYTITLRKVQLHQTASKGQRWLGVETDSALSLYETCKVRSIKAGTLERLVEYMLTAFRGKDSTYVTIFLCTYRAFASTRQVLDLLLHRYAKLQCQPNVLEYRMAQEDHTELKNTISSILGAWLDQYSEDFWAPPDHSGLRELVCYLQKNFPGSDLERRGQNLLEHFQRRQQYEPDMDAPGEVGSCPFATPEENIFEDEHPAPDFLSFDPALVAEQFTLMDAELFKRVVPYHCLGGIWSQRDKKGKEHLAPTIRATVAQFNSVANCVIATCLSQRALKPGQRARLVERWIEVARECRILKNFSSLRAILSALQCNSLHRLKRTWDEVSRENIRTFMELSEIFSDDNNHSVSRELLVKEGTSKFATLEINHKGAQRRHQQQRELGVMQGTIPYLGTFLTDLVMMDTAMKDHVEGGLINFDKRRKEFEVIAQIKLLQLACNNYSFRRDMRFREWFSTVEKLTDAESYTLSCEIEPLSESAFSTLKGRKPNGVVKRMSERQCENGESSPCSRAGPPHSKSMDQLRYPSPQTRSKVSAWDGGDSLSITSAGSSSSDLEGANDSFLSDSPDSAQDRKQLWESTSLCSLDTSGMGSSSSSSCTSSSSVSSTPLPPSSSSSSRSHKRSASAVSCSSSLSLPVYNQQVDDCCVIRVSLDVNDGNLYKSILVTSQDKTPGVIRKAMAKHNLETEKAEDYELLQKVSEEKGVCLWRRYVCVCGDVMCMKVSEEKGVCLWRCYVCVCGDVMSV</sequence>
<dbReference type="SUPFAM" id="SSF54236">
    <property type="entry name" value="Ubiquitin-like"/>
    <property type="match status" value="1"/>
</dbReference>
<reference evidence="7 8" key="1">
    <citation type="submission" date="2024-09" db="EMBL/GenBank/DDBJ databases">
        <title>A chromosome-level genome assembly of Gray's grenadier anchovy, Coilia grayii.</title>
        <authorList>
            <person name="Fu Z."/>
        </authorList>
    </citation>
    <scope>NUCLEOTIDE SEQUENCE [LARGE SCALE GENOMIC DNA]</scope>
    <source>
        <strain evidence="7">G4</strain>
        <tissue evidence="7">Muscle</tissue>
    </source>
</reference>
<dbReference type="SUPFAM" id="SSF48366">
    <property type="entry name" value="Ras GEF"/>
    <property type="match status" value="1"/>
</dbReference>
<dbReference type="InterPro" id="IPR000159">
    <property type="entry name" value="RA_dom"/>
</dbReference>
<dbReference type="AlphaFoldDB" id="A0ABD1JYP9"/>
<dbReference type="SMART" id="SM00147">
    <property type="entry name" value="RasGEF"/>
    <property type="match status" value="1"/>
</dbReference>
<dbReference type="InterPro" id="IPR023578">
    <property type="entry name" value="Ras_GEF_dom_sf"/>
</dbReference>
<accession>A0ABD1JYP9</accession>
<dbReference type="EMBL" id="JBHFQA010000010">
    <property type="protein sequence ID" value="KAL2092008.1"/>
    <property type="molecule type" value="Genomic_DNA"/>
</dbReference>
<evidence type="ECO:0000313" key="7">
    <source>
        <dbReference type="EMBL" id="KAL2092008.1"/>
    </source>
</evidence>
<dbReference type="GO" id="GO:0005085">
    <property type="term" value="F:guanyl-nucleotide exchange factor activity"/>
    <property type="evidence" value="ECO:0007669"/>
    <property type="project" value="UniProtKB-KW"/>
</dbReference>
<dbReference type="PROSITE" id="PS50009">
    <property type="entry name" value="RASGEF_CAT"/>
    <property type="match status" value="1"/>
</dbReference>
<dbReference type="PANTHER" id="PTHR23113:SF35">
    <property type="entry name" value="RAL GUANINE NUCLEOTIDE DISSOCIATION STIMULATOR"/>
    <property type="match status" value="1"/>
</dbReference>
<dbReference type="PROSITE" id="PS00720">
    <property type="entry name" value="RASGEF"/>
    <property type="match status" value="1"/>
</dbReference>
<dbReference type="PROSITE" id="PS50212">
    <property type="entry name" value="RASGEF_NTER"/>
    <property type="match status" value="1"/>
</dbReference>
<dbReference type="Pfam" id="PF00618">
    <property type="entry name" value="RasGEF_N"/>
    <property type="match status" value="1"/>
</dbReference>
<dbReference type="SMART" id="SM00229">
    <property type="entry name" value="RasGEFN"/>
    <property type="match status" value="1"/>
</dbReference>
<evidence type="ECO:0000259" key="4">
    <source>
        <dbReference type="PROSITE" id="PS50009"/>
    </source>
</evidence>
<feature type="compositionally biased region" description="Low complexity" evidence="3">
    <location>
        <begin position="673"/>
        <end position="705"/>
    </location>
</feature>
<dbReference type="Gene3D" id="1.10.840.10">
    <property type="entry name" value="Ras guanine-nucleotide exchange factors catalytic domain"/>
    <property type="match status" value="1"/>
</dbReference>
<dbReference type="Gene3D" id="1.20.870.10">
    <property type="entry name" value="Son of sevenless (SoS) protein Chain: S domain 1"/>
    <property type="match status" value="1"/>
</dbReference>
<comment type="caution">
    <text evidence="7">The sequence shown here is derived from an EMBL/GenBank/DDBJ whole genome shotgun (WGS) entry which is preliminary data.</text>
</comment>
<evidence type="ECO:0000313" key="8">
    <source>
        <dbReference type="Proteomes" id="UP001591681"/>
    </source>
</evidence>
<dbReference type="InterPro" id="IPR029071">
    <property type="entry name" value="Ubiquitin-like_domsf"/>
</dbReference>
<feature type="compositionally biased region" description="Low complexity" evidence="3">
    <location>
        <begin position="630"/>
        <end position="641"/>
    </location>
</feature>
<dbReference type="SMART" id="SM00314">
    <property type="entry name" value="RA"/>
    <property type="match status" value="1"/>
</dbReference>
<keyword evidence="1 2" id="KW-0344">Guanine-nucleotide releasing factor</keyword>
<dbReference type="InterPro" id="IPR001895">
    <property type="entry name" value="RASGEF_cat_dom"/>
</dbReference>